<keyword evidence="4" id="KW-0547">Nucleotide-binding</keyword>
<dbReference type="RefSeq" id="WP_142086857.1">
    <property type="nucleotide sequence ID" value="NZ_CP035485.1"/>
</dbReference>
<dbReference type="Pfam" id="PF00005">
    <property type="entry name" value="ABC_tran"/>
    <property type="match status" value="1"/>
</dbReference>
<dbReference type="GO" id="GO:0043215">
    <property type="term" value="P:daunorubicin transport"/>
    <property type="evidence" value="ECO:0007669"/>
    <property type="project" value="InterPro"/>
</dbReference>
<dbReference type="KEGG" id="sale:EPH95_01930"/>
<evidence type="ECO:0000256" key="3">
    <source>
        <dbReference type="ARBA" id="ARBA00022475"/>
    </source>
</evidence>
<dbReference type="PANTHER" id="PTHR42711">
    <property type="entry name" value="ABC TRANSPORTER ATP-BINDING PROTEIN"/>
    <property type="match status" value="1"/>
</dbReference>
<protein>
    <submittedName>
        <fullName evidence="10">ATP-binding cassette domain-containing protein</fullName>
    </submittedName>
</protein>
<comment type="subcellular location">
    <subcellularLocation>
        <location evidence="1">Cell membrane</location>
        <topology evidence="1">Peripheral membrane protein</topology>
        <orientation evidence="1">Cytoplasmic side</orientation>
    </subcellularLocation>
</comment>
<evidence type="ECO:0000256" key="8">
    <source>
        <dbReference type="ARBA" id="ARBA00049985"/>
    </source>
</evidence>
<evidence type="ECO:0000259" key="9">
    <source>
        <dbReference type="PROSITE" id="PS50893"/>
    </source>
</evidence>
<keyword evidence="7" id="KW-0472">Membrane</keyword>
<dbReference type="InterPro" id="IPR050763">
    <property type="entry name" value="ABC_transporter_ATP-binding"/>
</dbReference>
<dbReference type="SUPFAM" id="SSF52540">
    <property type="entry name" value="P-loop containing nucleoside triphosphate hydrolases"/>
    <property type="match status" value="1"/>
</dbReference>
<dbReference type="PANTHER" id="PTHR42711:SF19">
    <property type="entry name" value="DOXORUBICIN RESISTANCE ATP-BINDING PROTEIN DRRA"/>
    <property type="match status" value="1"/>
</dbReference>
<dbReference type="Pfam" id="PF13732">
    <property type="entry name" value="DrrA1-3_C"/>
    <property type="match status" value="1"/>
</dbReference>
<dbReference type="InterPro" id="IPR003593">
    <property type="entry name" value="AAA+_ATPase"/>
</dbReference>
<evidence type="ECO:0000313" key="10">
    <source>
        <dbReference type="EMBL" id="QDI90082.1"/>
    </source>
</evidence>
<evidence type="ECO:0000256" key="5">
    <source>
        <dbReference type="ARBA" id="ARBA00022840"/>
    </source>
</evidence>
<dbReference type="Proteomes" id="UP000319756">
    <property type="component" value="Chromosome"/>
</dbReference>
<dbReference type="GO" id="GO:0005886">
    <property type="term" value="C:plasma membrane"/>
    <property type="evidence" value="ECO:0007669"/>
    <property type="project" value="UniProtKB-SubCell"/>
</dbReference>
<evidence type="ECO:0000313" key="11">
    <source>
        <dbReference type="Proteomes" id="UP000319756"/>
    </source>
</evidence>
<dbReference type="InterPro" id="IPR003439">
    <property type="entry name" value="ABC_transporter-like_ATP-bd"/>
</dbReference>
<dbReference type="InterPro" id="IPR017871">
    <property type="entry name" value="ABC_transporter-like_CS"/>
</dbReference>
<dbReference type="SMART" id="SM00382">
    <property type="entry name" value="AAA"/>
    <property type="match status" value="1"/>
</dbReference>
<reference evidence="11" key="1">
    <citation type="submission" date="2019-01" db="EMBL/GenBank/DDBJ databases">
        <title>Genomic analysis of Salicibibacter sp. NKC3-5.</title>
        <authorList>
            <person name="Oh Y.J."/>
        </authorList>
    </citation>
    <scope>NUCLEOTIDE SEQUENCE [LARGE SCALE GENOMIC DNA]</scope>
    <source>
        <strain evidence="11">NKC3-5</strain>
    </source>
</reference>
<feature type="domain" description="ABC transporter" evidence="9">
    <location>
        <begin position="6"/>
        <end position="236"/>
    </location>
</feature>
<dbReference type="EMBL" id="CP035485">
    <property type="protein sequence ID" value="QDI90082.1"/>
    <property type="molecule type" value="Genomic_DNA"/>
</dbReference>
<keyword evidence="11" id="KW-1185">Reference proteome</keyword>
<dbReference type="FunFam" id="3.40.50.300:FF:000589">
    <property type="entry name" value="ABC transporter, ATP-binding subunit"/>
    <property type="match status" value="1"/>
</dbReference>
<evidence type="ECO:0000256" key="1">
    <source>
        <dbReference type="ARBA" id="ARBA00004413"/>
    </source>
</evidence>
<proteinExistence type="inferred from homology"/>
<keyword evidence="3" id="KW-1003">Cell membrane</keyword>
<dbReference type="PROSITE" id="PS50893">
    <property type="entry name" value="ABC_TRANSPORTER_2"/>
    <property type="match status" value="1"/>
</dbReference>
<dbReference type="InterPro" id="IPR025302">
    <property type="entry name" value="DrrA1/2-like_C"/>
</dbReference>
<evidence type="ECO:0000256" key="2">
    <source>
        <dbReference type="ARBA" id="ARBA00022448"/>
    </source>
</evidence>
<dbReference type="GO" id="GO:0005524">
    <property type="term" value="F:ATP binding"/>
    <property type="evidence" value="ECO:0007669"/>
    <property type="project" value="UniProtKB-KW"/>
</dbReference>
<evidence type="ECO:0000256" key="4">
    <source>
        <dbReference type="ARBA" id="ARBA00022741"/>
    </source>
</evidence>
<accession>A0A514LE02</accession>
<dbReference type="InterPro" id="IPR027417">
    <property type="entry name" value="P-loop_NTPase"/>
</dbReference>
<sequence>MDEPVISVKNIRKSYGKQTVLDGLNFDVKHGSIFALLGENGAGKTTMVRILTTLIKADGGLATIGGYDIKHESQSVKKIISLTGQYAAVDELLTGEENLQMLGRLNHLDRDTVKKRTEKLLNQFDLQDAAKKRAQSYSGGMRRRLDIAISLLADPKVIFLDEPTTGLDPRSRKNMWNLIQQLAENGVTIFLTTQYLEEADQLADKIAVISGGKIIEEGTSEDLKRMVGQDKLELTFRDQTSFHQVKNILEGQMNENEWSLSVSTEGSTENLRQLLNKLHEYEIEPASINIRKPTLDDVFMELTSDLNEGASVND</sequence>
<dbReference type="NCBIfam" id="TIGR01188">
    <property type="entry name" value="drrA"/>
    <property type="match status" value="1"/>
</dbReference>
<dbReference type="PROSITE" id="PS00211">
    <property type="entry name" value="ABC_TRANSPORTER_1"/>
    <property type="match status" value="1"/>
</dbReference>
<evidence type="ECO:0000256" key="6">
    <source>
        <dbReference type="ARBA" id="ARBA00022967"/>
    </source>
</evidence>
<dbReference type="OrthoDB" id="9804819at2"/>
<name>A0A514LE02_9BACI</name>
<dbReference type="GO" id="GO:0016887">
    <property type="term" value="F:ATP hydrolysis activity"/>
    <property type="evidence" value="ECO:0007669"/>
    <property type="project" value="InterPro"/>
</dbReference>
<comment type="similarity">
    <text evidence="8">Belongs to the ABC transporter superfamily. Drug exporter-1 (DrugE1) (TC 3.A.1.105) family.</text>
</comment>
<gene>
    <name evidence="10" type="ORF">EPH95_01930</name>
</gene>
<organism evidence="10 11">
    <name type="scientific">Salicibibacter halophilus</name>
    <dbReference type="NCBI Taxonomy" id="2502791"/>
    <lineage>
        <taxon>Bacteria</taxon>
        <taxon>Bacillati</taxon>
        <taxon>Bacillota</taxon>
        <taxon>Bacilli</taxon>
        <taxon>Bacillales</taxon>
        <taxon>Bacillaceae</taxon>
        <taxon>Salicibibacter</taxon>
    </lineage>
</organism>
<dbReference type="InterPro" id="IPR005894">
    <property type="entry name" value="DrrA"/>
</dbReference>
<dbReference type="Gene3D" id="3.40.50.300">
    <property type="entry name" value="P-loop containing nucleotide triphosphate hydrolases"/>
    <property type="match status" value="1"/>
</dbReference>
<dbReference type="GO" id="GO:1900753">
    <property type="term" value="P:doxorubicin transport"/>
    <property type="evidence" value="ECO:0007669"/>
    <property type="project" value="InterPro"/>
</dbReference>
<keyword evidence="6" id="KW-1278">Translocase</keyword>
<dbReference type="AlphaFoldDB" id="A0A514LE02"/>
<evidence type="ECO:0000256" key="7">
    <source>
        <dbReference type="ARBA" id="ARBA00023136"/>
    </source>
</evidence>
<keyword evidence="5 10" id="KW-0067">ATP-binding</keyword>
<keyword evidence="2" id="KW-0813">Transport</keyword>